<reference evidence="3 4" key="1">
    <citation type="journal article" date="2014" name="BMC Genomics">
        <title>Comparison of environmental and isolate Sulfobacillus genomes reveals diverse carbon, sulfur, nitrogen, and hydrogen metabolisms.</title>
        <authorList>
            <person name="Justice N.B."/>
            <person name="Norman A."/>
            <person name="Brown C.T."/>
            <person name="Singh A."/>
            <person name="Thomas B.C."/>
            <person name="Banfield J.F."/>
        </authorList>
    </citation>
    <scope>NUCLEOTIDE SEQUENCE [LARGE SCALE GENOMIC DNA]</scope>
    <source>
        <strain evidence="3">AMDSBA5</strain>
    </source>
</reference>
<proteinExistence type="predicted"/>
<dbReference type="PANTHER" id="PTHR48090">
    <property type="entry name" value="UNDECAPRENYL-PHOSPHATE 4-DEOXY-4-FORMAMIDO-L-ARABINOSE TRANSFERASE-RELATED"/>
    <property type="match status" value="1"/>
</dbReference>
<sequence length="300" mass="33250">MRHALRSTHSTSIRPTISVVIPAKNEALLIAGTMMTVAQILEAAGYVFEIIVVDDMSCDDTVLQAKWACRQLLSVPCRIIATTQSLGKGYAIAKGFAVSTGDLVAFMDADLEYPPQSLPIMASLLETYPHSCAIAYRTEDNRPWFERVTSKVAHQLATLALHLPVSDTQAGLKMFPGWFARQHLSCPRQTGWLYDIEALLAAQNNGLRIIQIPVTQQSIRPRRAGMWQMLACAVPLTQLAWTQWRQSWSSKRASRTPQNPAPALSTVLTSQKVTEPSRPPRSLIGPQASHDSRPHYEKIP</sequence>
<feature type="region of interest" description="Disordered" evidence="1">
    <location>
        <begin position="250"/>
        <end position="300"/>
    </location>
</feature>
<accession>A0A2T2X2R5</accession>
<evidence type="ECO:0000256" key="1">
    <source>
        <dbReference type="SAM" id="MobiDB-lite"/>
    </source>
</evidence>
<dbReference type="AlphaFoldDB" id="A0A2T2X2R5"/>
<evidence type="ECO:0000313" key="4">
    <source>
        <dbReference type="Proteomes" id="UP000242705"/>
    </source>
</evidence>
<organism evidence="3 4">
    <name type="scientific">Sulfobacillus thermosulfidooxidans</name>
    <dbReference type="NCBI Taxonomy" id="28034"/>
    <lineage>
        <taxon>Bacteria</taxon>
        <taxon>Bacillati</taxon>
        <taxon>Bacillota</taxon>
        <taxon>Clostridia</taxon>
        <taxon>Eubacteriales</taxon>
        <taxon>Clostridiales Family XVII. Incertae Sedis</taxon>
        <taxon>Sulfobacillus</taxon>
    </lineage>
</organism>
<dbReference type="InterPro" id="IPR050256">
    <property type="entry name" value="Glycosyltransferase_2"/>
</dbReference>
<gene>
    <name evidence="3" type="ORF">C7B47_03985</name>
</gene>
<dbReference type="CDD" id="cd04179">
    <property type="entry name" value="DPM_DPG-synthase_like"/>
    <property type="match status" value="1"/>
</dbReference>
<feature type="compositionally biased region" description="Basic and acidic residues" evidence="1">
    <location>
        <begin position="290"/>
        <end position="300"/>
    </location>
</feature>
<dbReference type="Pfam" id="PF00535">
    <property type="entry name" value="Glycos_transf_2"/>
    <property type="match status" value="1"/>
</dbReference>
<comment type="caution">
    <text evidence="3">The sequence shown here is derived from an EMBL/GenBank/DDBJ whole genome shotgun (WGS) entry which is preliminary data.</text>
</comment>
<name>A0A2T2X2R5_SULTH</name>
<dbReference type="SUPFAM" id="SSF53448">
    <property type="entry name" value="Nucleotide-diphospho-sugar transferases"/>
    <property type="match status" value="1"/>
</dbReference>
<dbReference type="Gene3D" id="3.90.550.10">
    <property type="entry name" value="Spore Coat Polysaccharide Biosynthesis Protein SpsA, Chain A"/>
    <property type="match status" value="1"/>
</dbReference>
<protein>
    <recommendedName>
        <fullName evidence="2">Glycosyltransferase 2-like domain-containing protein</fullName>
    </recommendedName>
</protein>
<dbReference type="InterPro" id="IPR001173">
    <property type="entry name" value="Glyco_trans_2-like"/>
</dbReference>
<dbReference type="Proteomes" id="UP000242705">
    <property type="component" value="Unassembled WGS sequence"/>
</dbReference>
<evidence type="ECO:0000259" key="2">
    <source>
        <dbReference type="Pfam" id="PF00535"/>
    </source>
</evidence>
<evidence type="ECO:0000313" key="3">
    <source>
        <dbReference type="EMBL" id="PSR28791.1"/>
    </source>
</evidence>
<dbReference type="EMBL" id="PXYX01000005">
    <property type="protein sequence ID" value="PSR28791.1"/>
    <property type="molecule type" value="Genomic_DNA"/>
</dbReference>
<dbReference type="InterPro" id="IPR029044">
    <property type="entry name" value="Nucleotide-diphossugar_trans"/>
</dbReference>
<feature type="domain" description="Glycosyltransferase 2-like" evidence="2">
    <location>
        <begin position="18"/>
        <end position="160"/>
    </location>
</feature>